<dbReference type="EMBL" id="JBBPBN010000020">
    <property type="protein sequence ID" value="KAK9017552.1"/>
    <property type="molecule type" value="Genomic_DNA"/>
</dbReference>
<accession>A0ABR2RXB5</accession>
<reference evidence="1 2" key="1">
    <citation type="journal article" date="2024" name="G3 (Bethesda)">
        <title>Genome assembly of Hibiscus sabdariffa L. provides insights into metabolisms of medicinal natural products.</title>
        <authorList>
            <person name="Kim T."/>
        </authorList>
    </citation>
    <scope>NUCLEOTIDE SEQUENCE [LARGE SCALE GENOMIC DNA]</scope>
    <source>
        <strain evidence="1">TK-2024</strain>
        <tissue evidence="1">Old leaves</tissue>
    </source>
</reference>
<evidence type="ECO:0000313" key="2">
    <source>
        <dbReference type="Proteomes" id="UP001396334"/>
    </source>
</evidence>
<keyword evidence="2" id="KW-1185">Reference proteome</keyword>
<proteinExistence type="predicted"/>
<gene>
    <name evidence="1" type="ORF">V6N11_080030</name>
</gene>
<comment type="caution">
    <text evidence="1">The sequence shown here is derived from an EMBL/GenBank/DDBJ whole genome shotgun (WGS) entry which is preliminary data.</text>
</comment>
<evidence type="ECO:0000313" key="1">
    <source>
        <dbReference type="EMBL" id="KAK9017552.1"/>
    </source>
</evidence>
<organism evidence="1 2">
    <name type="scientific">Hibiscus sabdariffa</name>
    <name type="common">roselle</name>
    <dbReference type="NCBI Taxonomy" id="183260"/>
    <lineage>
        <taxon>Eukaryota</taxon>
        <taxon>Viridiplantae</taxon>
        <taxon>Streptophyta</taxon>
        <taxon>Embryophyta</taxon>
        <taxon>Tracheophyta</taxon>
        <taxon>Spermatophyta</taxon>
        <taxon>Magnoliopsida</taxon>
        <taxon>eudicotyledons</taxon>
        <taxon>Gunneridae</taxon>
        <taxon>Pentapetalae</taxon>
        <taxon>rosids</taxon>
        <taxon>malvids</taxon>
        <taxon>Malvales</taxon>
        <taxon>Malvaceae</taxon>
        <taxon>Malvoideae</taxon>
        <taxon>Hibiscus</taxon>
    </lineage>
</organism>
<protein>
    <submittedName>
        <fullName evidence="1">Uncharacterized protein</fullName>
    </submittedName>
</protein>
<name>A0ABR2RXB5_9ROSI</name>
<sequence>MDRGSSLSETVRLPSISIPFAYSLRMGHKIKKINQRLELDTIVSDFKRFNLGVGDQVQIPQKRPCVVQRLRDTHSFMTFKVLGRDQDKENVIHLLLQPRGVENIPITSILGNLE</sequence>
<dbReference type="Proteomes" id="UP001396334">
    <property type="component" value="Unassembled WGS sequence"/>
</dbReference>